<gene>
    <name evidence="9" type="primary">sipW_3</name>
    <name evidence="9" type="ORF">ERS852491_02027</name>
</gene>
<dbReference type="GO" id="GO:0009003">
    <property type="term" value="F:signal peptidase activity"/>
    <property type="evidence" value="ECO:0007669"/>
    <property type="project" value="UniProtKB-EC"/>
</dbReference>
<dbReference type="GO" id="GO:0006465">
    <property type="term" value="P:signal peptide processing"/>
    <property type="evidence" value="ECO:0007669"/>
    <property type="project" value="UniProtKB-UniRule"/>
</dbReference>
<accession>A0A174EM91</accession>
<dbReference type="STRING" id="39482.ERS852491_02027"/>
<keyword evidence="2" id="KW-0645">Protease</keyword>
<dbReference type="PANTHER" id="PTHR10806">
    <property type="entry name" value="SIGNAL PEPTIDASE COMPLEX CATALYTIC SUBUNIT SEC11"/>
    <property type="match status" value="1"/>
</dbReference>
<dbReference type="GO" id="GO:0004252">
    <property type="term" value="F:serine-type endopeptidase activity"/>
    <property type="evidence" value="ECO:0007669"/>
    <property type="project" value="UniProtKB-UniRule"/>
</dbReference>
<dbReference type="OrthoDB" id="385000at2"/>
<feature type="transmembrane region" description="Helical" evidence="7">
    <location>
        <begin position="141"/>
        <end position="158"/>
    </location>
</feature>
<dbReference type="PANTHER" id="PTHR10806:SF6">
    <property type="entry name" value="SIGNAL PEPTIDASE COMPLEX CATALYTIC SUBUNIT SEC11"/>
    <property type="match status" value="1"/>
</dbReference>
<dbReference type="EMBL" id="CYZU01000016">
    <property type="protein sequence ID" value="CUO37728.1"/>
    <property type="molecule type" value="Genomic_DNA"/>
</dbReference>
<dbReference type="Pfam" id="PF00717">
    <property type="entry name" value="Peptidase_S24"/>
    <property type="match status" value="1"/>
</dbReference>
<feature type="transmembrane region" description="Helical" evidence="7">
    <location>
        <begin position="12"/>
        <end position="29"/>
    </location>
</feature>
<evidence type="ECO:0000313" key="10">
    <source>
        <dbReference type="Proteomes" id="UP000095544"/>
    </source>
</evidence>
<keyword evidence="9" id="KW-0378">Hydrolase</keyword>
<proteinExistence type="predicted"/>
<keyword evidence="5 7" id="KW-0472">Membrane</keyword>
<reference evidence="9 10" key="1">
    <citation type="submission" date="2015-09" db="EMBL/GenBank/DDBJ databases">
        <authorList>
            <consortium name="Pathogen Informatics"/>
        </authorList>
    </citation>
    <scope>NUCLEOTIDE SEQUENCE [LARGE SCALE GENOMIC DNA]</scope>
    <source>
        <strain evidence="9 10">2789STDY5834876</strain>
    </source>
</reference>
<dbReference type="RefSeq" id="WP_055152868.1">
    <property type="nucleotide sequence ID" value="NZ_CYZU01000016.1"/>
</dbReference>
<evidence type="ECO:0000256" key="5">
    <source>
        <dbReference type="ARBA" id="ARBA00023136"/>
    </source>
</evidence>
<evidence type="ECO:0000256" key="3">
    <source>
        <dbReference type="ARBA" id="ARBA00022692"/>
    </source>
</evidence>
<protein>
    <recommendedName>
        <fullName evidence="6">Signal peptidase I</fullName>
        <ecNumber evidence="6">3.4.21.89</ecNumber>
    </recommendedName>
</protein>
<feature type="domain" description="Peptidase S24/S26A/S26B/S26C" evidence="8">
    <location>
        <begin position="51"/>
        <end position="102"/>
    </location>
</feature>
<keyword evidence="3 7" id="KW-0812">Transmembrane</keyword>
<dbReference type="NCBIfam" id="TIGR02228">
    <property type="entry name" value="sigpep_I_arch"/>
    <property type="match status" value="1"/>
</dbReference>
<evidence type="ECO:0000256" key="6">
    <source>
        <dbReference type="NCBIfam" id="TIGR02228"/>
    </source>
</evidence>
<dbReference type="SUPFAM" id="SSF51306">
    <property type="entry name" value="LexA/Signal peptidase"/>
    <property type="match status" value="1"/>
</dbReference>
<evidence type="ECO:0000313" key="9">
    <source>
        <dbReference type="EMBL" id="CUO37728.1"/>
    </source>
</evidence>
<dbReference type="GO" id="GO:0012505">
    <property type="term" value="C:endomembrane system"/>
    <property type="evidence" value="ECO:0007669"/>
    <property type="project" value="UniProtKB-SubCell"/>
</dbReference>
<dbReference type="CDD" id="cd06530">
    <property type="entry name" value="S26_SPase_I"/>
    <property type="match status" value="1"/>
</dbReference>
<dbReference type="InterPro" id="IPR015927">
    <property type="entry name" value="Peptidase_S24_S26A/B/C"/>
</dbReference>
<evidence type="ECO:0000256" key="7">
    <source>
        <dbReference type="SAM" id="Phobius"/>
    </source>
</evidence>
<dbReference type="EC" id="3.4.21.89" evidence="6"/>
<dbReference type="InterPro" id="IPR019533">
    <property type="entry name" value="Peptidase_S26"/>
</dbReference>
<organism evidence="9 10">
    <name type="scientific">Faecalicatena contorta</name>
    <dbReference type="NCBI Taxonomy" id="39482"/>
    <lineage>
        <taxon>Bacteria</taxon>
        <taxon>Bacillati</taxon>
        <taxon>Bacillota</taxon>
        <taxon>Clostridia</taxon>
        <taxon>Lachnospirales</taxon>
        <taxon>Lachnospiraceae</taxon>
        <taxon>Faecalicatena</taxon>
    </lineage>
</organism>
<dbReference type="InterPro" id="IPR036286">
    <property type="entry name" value="LexA/Signal_pep-like_sf"/>
</dbReference>
<dbReference type="Proteomes" id="UP000095544">
    <property type="component" value="Unassembled WGS sequence"/>
</dbReference>
<dbReference type="InterPro" id="IPR001733">
    <property type="entry name" value="Peptidase_S26B"/>
</dbReference>
<dbReference type="AlphaFoldDB" id="A0A174EM91"/>
<evidence type="ECO:0000256" key="2">
    <source>
        <dbReference type="ARBA" id="ARBA00022670"/>
    </source>
</evidence>
<sequence length="164" mass="18145">MNRAVKTVKGIILILWGLVLVLIMYWAAIQHVSGEQTPQILGFRLAAAGSGSMEPVFSSGDLNIYRKAPSYQVGDIVLFQQDGSLITHRIIEKKDGQFQTRGDANNTADQEMVPYENVLGKLILVLPHLGNVVLFLKTPPGMLLMTAGILVIIWVPHLRNKKDE</sequence>
<name>A0A174EM91_9FIRM</name>
<evidence type="ECO:0000259" key="8">
    <source>
        <dbReference type="Pfam" id="PF00717"/>
    </source>
</evidence>
<evidence type="ECO:0000256" key="4">
    <source>
        <dbReference type="ARBA" id="ARBA00022989"/>
    </source>
</evidence>
<comment type="subcellular location">
    <subcellularLocation>
        <location evidence="1">Endomembrane system</location>
    </subcellularLocation>
</comment>
<dbReference type="GO" id="GO:0016020">
    <property type="term" value="C:membrane"/>
    <property type="evidence" value="ECO:0007669"/>
    <property type="project" value="UniProtKB-UniRule"/>
</dbReference>
<keyword evidence="4 7" id="KW-1133">Transmembrane helix</keyword>
<evidence type="ECO:0000256" key="1">
    <source>
        <dbReference type="ARBA" id="ARBA00004308"/>
    </source>
</evidence>